<reference evidence="2" key="1">
    <citation type="submission" date="2022-06" db="EMBL/GenBank/DDBJ databases">
        <title>Aquibacillus sp. a new bacterium isolated from soil saline samples.</title>
        <authorList>
            <person name="Galisteo C."/>
            <person name="De La Haba R."/>
            <person name="Sanchez-Porro C."/>
            <person name="Ventosa A."/>
        </authorList>
    </citation>
    <scope>NUCLEOTIDE SEQUENCE</scope>
    <source>
        <strain evidence="2">JCM 12387</strain>
    </source>
</reference>
<evidence type="ECO:0000259" key="1">
    <source>
        <dbReference type="PROSITE" id="PS51186"/>
    </source>
</evidence>
<keyword evidence="2" id="KW-0808">Transferase</keyword>
<dbReference type="SUPFAM" id="SSF55729">
    <property type="entry name" value="Acyl-CoA N-acyltransferases (Nat)"/>
    <property type="match status" value="1"/>
</dbReference>
<dbReference type="GO" id="GO:0016747">
    <property type="term" value="F:acyltransferase activity, transferring groups other than amino-acyl groups"/>
    <property type="evidence" value="ECO:0007669"/>
    <property type="project" value="InterPro"/>
</dbReference>
<keyword evidence="2" id="KW-0012">Acyltransferase</keyword>
<evidence type="ECO:0000313" key="3">
    <source>
        <dbReference type="Proteomes" id="UP001145072"/>
    </source>
</evidence>
<sequence length="263" mass="30150">MIRQLTKADDEICQQLIQQQPAENLFIIGDIEAYGYEQDFQKIWGDFDDEGQLRAVLLKYEKNFLPYANSAFDAVGFAKIINQDDNGKMLSGLKHVTEQLEPFIDRRIANKKELYYAKCTDDAAIQPVTDLEIKLVTVEDLPRLKQLLTSIPEFENIQFEIETKKRNMEKGVTRAYYVEEDGEMVSTAATTAENSKSAMIVGVGTDKDYKKRGYATKCVSKLCQDVLAEGKELCLFYDNPDAGKIYKRIGFRDIGFWTMYYLD</sequence>
<dbReference type="EC" id="2.3.1.-" evidence="2"/>
<dbReference type="EMBL" id="JAMQJZ010000007">
    <property type="protein sequence ID" value="MDC3420778.1"/>
    <property type="molecule type" value="Genomic_DNA"/>
</dbReference>
<keyword evidence="3" id="KW-1185">Reference proteome</keyword>
<dbReference type="RefSeq" id="WP_259872452.1">
    <property type="nucleotide sequence ID" value="NZ_JAMQJZ010000007.1"/>
</dbReference>
<organism evidence="2 3">
    <name type="scientific">Aquibacillus koreensis</name>
    <dbReference type="NCBI Taxonomy" id="279446"/>
    <lineage>
        <taxon>Bacteria</taxon>
        <taxon>Bacillati</taxon>
        <taxon>Bacillota</taxon>
        <taxon>Bacilli</taxon>
        <taxon>Bacillales</taxon>
        <taxon>Bacillaceae</taxon>
        <taxon>Aquibacillus</taxon>
    </lineage>
</organism>
<comment type="caution">
    <text evidence="2">The sequence shown here is derived from an EMBL/GenBank/DDBJ whole genome shotgun (WGS) entry which is preliminary data.</text>
</comment>
<dbReference type="Proteomes" id="UP001145072">
    <property type="component" value="Unassembled WGS sequence"/>
</dbReference>
<name>A0A9X3WL11_9BACI</name>
<dbReference type="Gene3D" id="3.40.630.30">
    <property type="match status" value="1"/>
</dbReference>
<proteinExistence type="predicted"/>
<dbReference type="InterPro" id="IPR000182">
    <property type="entry name" value="GNAT_dom"/>
</dbReference>
<dbReference type="InterPro" id="IPR016181">
    <property type="entry name" value="Acyl_CoA_acyltransferase"/>
</dbReference>
<evidence type="ECO:0000313" key="2">
    <source>
        <dbReference type="EMBL" id="MDC3420778.1"/>
    </source>
</evidence>
<accession>A0A9X3WL11</accession>
<protein>
    <submittedName>
        <fullName evidence="2">GNAT family N-acetyltransferase</fullName>
        <ecNumber evidence="2">2.3.1.-</ecNumber>
    </submittedName>
</protein>
<dbReference type="Pfam" id="PF12746">
    <property type="entry name" value="GNAT_acetyltran"/>
    <property type="match status" value="1"/>
</dbReference>
<feature type="domain" description="N-acetyltransferase" evidence="1">
    <location>
        <begin position="131"/>
        <end position="263"/>
    </location>
</feature>
<dbReference type="AlphaFoldDB" id="A0A9X3WL11"/>
<dbReference type="InterPro" id="IPR027365">
    <property type="entry name" value="GNAT_acetyltra_YdfB-like"/>
</dbReference>
<gene>
    <name evidence="2" type="ORF">NC661_10400</name>
</gene>
<dbReference type="PROSITE" id="PS51186">
    <property type="entry name" value="GNAT"/>
    <property type="match status" value="1"/>
</dbReference>